<dbReference type="InterPro" id="IPR036388">
    <property type="entry name" value="WH-like_DNA-bd_sf"/>
</dbReference>
<dbReference type="Proteomes" id="UP000377595">
    <property type="component" value="Unassembled WGS sequence"/>
</dbReference>
<dbReference type="GO" id="GO:0005524">
    <property type="term" value="F:ATP binding"/>
    <property type="evidence" value="ECO:0007669"/>
    <property type="project" value="UniProtKB-KW"/>
</dbReference>
<dbReference type="SMART" id="SM00421">
    <property type="entry name" value="HTH_LUXR"/>
    <property type="match status" value="1"/>
</dbReference>
<keyword evidence="1" id="KW-0547">Nucleotide-binding</keyword>
<dbReference type="PROSITE" id="PS50043">
    <property type="entry name" value="HTH_LUXR_2"/>
    <property type="match status" value="1"/>
</dbReference>
<dbReference type="AlphaFoldDB" id="A0A5M3XI84"/>
<comment type="caution">
    <text evidence="4">The sequence shown here is derived from an EMBL/GenBank/DDBJ whole genome shotgun (WGS) entry which is preliminary data.</text>
</comment>
<dbReference type="SUPFAM" id="SSF52540">
    <property type="entry name" value="P-loop containing nucleoside triphosphate hydrolases"/>
    <property type="match status" value="1"/>
</dbReference>
<organism evidence="4 5">
    <name type="scientific">Acrocarpospora pleiomorpha</name>
    <dbReference type="NCBI Taxonomy" id="90975"/>
    <lineage>
        <taxon>Bacteria</taxon>
        <taxon>Bacillati</taxon>
        <taxon>Actinomycetota</taxon>
        <taxon>Actinomycetes</taxon>
        <taxon>Streptosporangiales</taxon>
        <taxon>Streptosporangiaceae</taxon>
        <taxon>Acrocarpospora</taxon>
    </lineage>
</organism>
<evidence type="ECO:0000256" key="2">
    <source>
        <dbReference type="ARBA" id="ARBA00022840"/>
    </source>
</evidence>
<dbReference type="InterPro" id="IPR003593">
    <property type="entry name" value="AAA+_ATPase"/>
</dbReference>
<dbReference type="InterPro" id="IPR041664">
    <property type="entry name" value="AAA_16"/>
</dbReference>
<dbReference type="Gene3D" id="3.40.50.300">
    <property type="entry name" value="P-loop containing nucleotide triphosphate hydrolases"/>
    <property type="match status" value="1"/>
</dbReference>
<dbReference type="InterPro" id="IPR027417">
    <property type="entry name" value="P-loop_NTPase"/>
</dbReference>
<evidence type="ECO:0000259" key="3">
    <source>
        <dbReference type="PROSITE" id="PS50043"/>
    </source>
</evidence>
<dbReference type="SUPFAM" id="SSF48452">
    <property type="entry name" value="TPR-like"/>
    <property type="match status" value="2"/>
</dbReference>
<accession>A0A5M3XI84</accession>
<evidence type="ECO:0000313" key="5">
    <source>
        <dbReference type="Proteomes" id="UP000377595"/>
    </source>
</evidence>
<dbReference type="Pfam" id="PF13191">
    <property type="entry name" value="AAA_16"/>
    <property type="match status" value="1"/>
</dbReference>
<dbReference type="Gene3D" id="1.25.40.10">
    <property type="entry name" value="Tetratricopeptide repeat domain"/>
    <property type="match status" value="1"/>
</dbReference>
<dbReference type="PRINTS" id="PR00038">
    <property type="entry name" value="HTHLUXR"/>
</dbReference>
<dbReference type="GO" id="GO:0005737">
    <property type="term" value="C:cytoplasm"/>
    <property type="evidence" value="ECO:0007669"/>
    <property type="project" value="TreeGrafter"/>
</dbReference>
<dbReference type="CDD" id="cd06170">
    <property type="entry name" value="LuxR_C_like"/>
    <property type="match status" value="1"/>
</dbReference>
<dbReference type="InterPro" id="IPR016032">
    <property type="entry name" value="Sig_transdc_resp-reg_C-effctor"/>
</dbReference>
<name>A0A5M3XI84_9ACTN</name>
<dbReference type="Gene3D" id="1.10.10.10">
    <property type="entry name" value="Winged helix-like DNA-binding domain superfamily/Winged helix DNA-binding domain"/>
    <property type="match status" value="1"/>
</dbReference>
<dbReference type="GO" id="GO:0004016">
    <property type="term" value="F:adenylate cyclase activity"/>
    <property type="evidence" value="ECO:0007669"/>
    <property type="project" value="TreeGrafter"/>
</dbReference>
<dbReference type="SUPFAM" id="SSF46894">
    <property type="entry name" value="C-terminal effector domain of the bipartite response regulators"/>
    <property type="match status" value="1"/>
</dbReference>
<dbReference type="Pfam" id="PF00196">
    <property type="entry name" value="GerE"/>
    <property type="match status" value="1"/>
</dbReference>
<feature type="domain" description="HTH luxR-type" evidence="3">
    <location>
        <begin position="806"/>
        <end position="869"/>
    </location>
</feature>
<dbReference type="InterPro" id="IPR000792">
    <property type="entry name" value="Tscrpt_reg_LuxR_C"/>
</dbReference>
<dbReference type="GO" id="GO:0006355">
    <property type="term" value="P:regulation of DNA-templated transcription"/>
    <property type="evidence" value="ECO:0007669"/>
    <property type="project" value="InterPro"/>
</dbReference>
<gene>
    <name evidence="4" type="ORF">Aple_035560</name>
</gene>
<dbReference type="PROSITE" id="PS00622">
    <property type="entry name" value="HTH_LUXR_1"/>
    <property type="match status" value="1"/>
</dbReference>
<dbReference type="GO" id="GO:0003677">
    <property type="term" value="F:DNA binding"/>
    <property type="evidence" value="ECO:0007669"/>
    <property type="project" value="InterPro"/>
</dbReference>
<dbReference type="PANTHER" id="PTHR16305">
    <property type="entry name" value="TESTICULAR SOLUBLE ADENYLYL CYCLASE"/>
    <property type="match status" value="1"/>
</dbReference>
<dbReference type="SMART" id="SM00382">
    <property type="entry name" value="AAA"/>
    <property type="match status" value="1"/>
</dbReference>
<sequence length="869" mass="92910">MFVGRVTELTALAEAAERGGLAEVVGEPGIGKTRLLTEFARRAEKQGLTVRRGRATEYEREMPYRAFEEAFDPFPTGDRLVLAREVRARLAAAAPAVLILDDLHWADPGSIELLAYLLRRPLPSERVLLVCAYRDRQGGVRLPAALAEAGPAAVPHARIEVPPLALADAEALIGNRPGLRALYAESGGNPLYLEALAGQEDRVVSRSGHRHDLTGLLLGEIALLSATELLVAQSAAILGDEFTPDDVAMVLDSPHTEALGRLAARDLIRPDGNGRFRFRHPLLRRLIYEKADPAWRMSAHRVAARELTLLRAPVREVAHHVSRTASRHDPGDLKTLMEAAREAIMVAPAAAIDWLTAALPLVGDLTDPASVELRVLLARAYTFDGQLEAARAAMHELLPHLPVGSRGEVVAACAVVERLLGRYQESASLLAAEVGQGGKGAWLHRELATLRLQMGDVGGALSEVAEAIAAAAAPEEEAAAHSLLAFTAAYEGNPQSSGEAIAEARALADGLSDAEVMRELTCLSRLAWAELFMELHADAERHARRALALARPLGRSGILADVLTAAAQICGRTGRLAEAITFGQEAEDVAHQSGSPTLLALVQAIHAEALSFVDLSRAVHLATRAGESVAGVDGWWSATTVCLSAQVLLVAGEPDRARWMLLGIGGGVGMPQCQPGYRPMWLESLTQAALGCDEIAWASAAASAAMTAADALTLPAQRAFALRAQACVRLAEGDQRTAEALAEQAVGLFSDVNMRPHVARTLLMTAGARTDPHHALATARNIALDIGATVLVEEAEREQRRLAARAPRRGELLTRRERQIAELAMTGMTSKEIATKLLLSSRTVDDHLARVYRKLGVSSRAALARVLLN</sequence>
<dbReference type="InterPro" id="IPR011990">
    <property type="entry name" value="TPR-like_helical_dom_sf"/>
</dbReference>
<protein>
    <submittedName>
        <fullName evidence="4">LuxR family transcriptional regulator</fullName>
    </submittedName>
</protein>
<evidence type="ECO:0000313" key="4">
    <source>
        <dbReference type="EMBL" id="GES20660.1"/>
    </source>
</evidence>
<keyword evidence="5" id="KW-1185">Reference proteome</keyword>
<dbReference type="EMBL" id="BLAF01000018">
    <property type="protein sequence ID" value="GES20660.1"/>
    <property type="molecule type" value="Genomic_DNA"/>
</dbReference>
<reference evidence="4 5" key="1">
    <citation type="submission" date="2019-10" db="EMBL/GenBank/DDBJ databases">
        <title>Whole genome shotgun sequence of Acrocarpospora pleiomorpha NBRC 16267.</title>
        <authorList>
            <person name="Ichikawa N."/>
            <person name="Kimura A."/>
            <person name="Kitahashi Y."/>
            <person name="Komaki H."/>
            <person name="Oguchi A."/>
        </authorList>
    </citation>
    <scope>NUCLEOTIDE SEQUENCE [LARGE SCALE GENOMIC DNA]</scope>
    <source>
        <strain evidence="4 5">NBRC 16267</strain>
    </source>
</reference>
<keyword evidence="2" id="KW-0067">ATP-binding</keyword>
<evidence type="ECO:0000256" key="1">
    <source>
        <dbReference type="ARBA" id="ARBA00022741"/>
    </source>
</evidence>
<proteinExistence type="predicted"/>
<dbReference type="PANTHER" id="PTHR16305:SF35">
    <property type="entry name" value="TRANSCRIPTIONAL ACTIVATOR DOMAIN"/>
    <property type="match status" value="1"/>
</dbReference>